<evidence type="ECO:0000259" key="4">
    <source>
        <dbReference type="PROSITE" id="PS50949"/>
    </source>
</evidence>
<dbReference type="InterPro" id="IPR036388">
    <property type="entry name" value="WH-like_DNA-bd_sf"/>
</dbReference>
<accession>A0ABV7FYN4</accession>
<comment type="caution">
    <text evidence="5">The sequence shown here is derived from an EMBL/GenBank/DDBJ whole genome shotgun (WGS) entry which is preliminary data.</text>
</comment>
<name>A0ABV7FYN4_9PROT</name>
<evidence type="ECO:0000256" key="1">
    <source>
        <dbReference type="ARBA" id="ARBA00023015"/>
    </source>
</evidence>
<evidence type="ECO:0000256" key="3">
    <source>
        <dbReference type="ARBA" id="ARBA00023163"/>
    </source>
</evidence>
<feature type="domain" description="HTH gntR-type" evidence="4">
    <location>
        <begin position="9"/>
        <end position="76"/>
    </location>
</feature>
<evidence type="ECO:0000256" key="2">
    <source>
        <dbReference type="ARBA" id="ARBA00023125"/>
    </source>
</evidence>
<dbReference type="Gene3D" id="1.10.10.10">
    <property type="entry name" value="Winged helix-like DNA-binding domain superfamily/Winged helix DNA-binding domain"/>
    <property type="match status" value="1"/>
</dbReference>
<sequence length="118" mass="13184">MVDAAESGLALATSVHRRLRQDILTGRLLPGLKLKPRDFADRYATGASPMREALSRLAERGLVERFEHRGFREAEAKPSQLAGLIRSRLLAAGAALRDAIRHGDVRWEEEVVWRDIDG</sequence>
<dbReference type="InterPro" id="IPR036390">
    <property type="entry name" value="WH_DNA-bd_sf"/>
</dbReference>
<proteinExistence type="predicted"/>
<dbReference type="EMBL" id="JBHRTN010000009">
    <property type="protein sequence ID" value="MFC3125522.1"/>
    <property type="molecule type" value="Genomic_DNA"/>
</dbReference>
<organism evidence="5 6">
    <name type="scientific">Teichococcus globiformis</name>
    <dbReference type="NCBI Taxonomy" id="2307229"/>
    <lineage>
        <taxon>Bacteria</taxon>
        <taxon>Pseudomonadati</taxon>
        <taxon>Pseudomonadota</taxon>
        <taxon>Alphaproteobacteria</taxon>
        <taxon>Acetobacterales</taxon>
        <taxon>Roseomonadaceae</taxon>
        <taxon>Roseomonas</taxon>
    </lineage>
</organism>
<dbReference type="SMART" id="SM00345">
    <property type="entry name" value="HTH_GNTR"/>
    <property type="match status" value="1"/>
</dbReference>
<evidence type="ECO:0000313" key="5">
    <source>
        <dbReference type="EMBL" id="MFC3125522.1"/>
    </source>
</evidence>
<dbReference type="PANTHER" id="PTHR43537:SF20">
    <property type="entry name" value="HTH-TYPE TRANSCRIPTIONAL REPRESSOR GLAR"/>
    <property type="match status" value="1"/>
</dbReference>
<gene>
    <name evidence="5" type="ORF">ACFOD4_10650</name>
</gene>
<dbReference type="SUPFAM" id="SSF46785">
    <property type="entry name" value="Winged helix' DNA-binding domain"/>
    <property type="match status" value="1"/>
</dbReference>
<keyword evidence="3" id="KW-0804">Transcription</keyword>
<dbReference type="PROSITE" id="PS50949">
    <property type="entry name" value="HTH_GNTR"/>
    <property type="match status" value="1"/>
</dbReference>
<dbReference type="InterPro" id="IPR000524">
    <property type="entry name" value="Tscrpt_reg_HTH_GntR"/>
</dbReference>
<keyword evidence="6" id="KW-1185">Reference proteome</keyword>
<evidence type="ECO:0000313" key="6">
    <source>
        <dbReference type="Proteomes" id="UP001595593"/>
    </source>
</evidence>
<dbReference type="Proteomes" id="UP001595593">
    <property type="component" value="Unassembled WGS sequence"/>
</dbReference>
<protein>
    <submittedName>
        <fullName evidence="5">GntR family transcriptional regulator</fullName>
    </submittedName>
</protein>
<dbReference type="PANTHER" id="PTHR43537">
    <property type="entry name" value="TRANSCRIPTIONAL REGULATOR, GNTR FAMILY"/>
    <property type="match status" value="1"/>
</dbReference>
<dbReference type="Pfam" id="PF00392">
    <property type="entry name" value="GntR"/>
    <property type="match status" value="1"/>
</dbReference>
<dbReference type="RefSeq" id="WP_379596267.1">
    <property type="nucleotide sequence ID" value="NZ_JBHRTN010000009.1"/>
</dbReference>
<keyword evidence="1" id="KW-0805">Transcription regulation</keyword>
<keyword evidence="2" id="KW-0238">DNA-binding</keyword>
<reference evidence="6" key="1">
    <citation type="journal article" date="2019" name="Int. J. Syst. Evol. Microbiol.">
        <title>The Global Catalogue of Microorganisms (GCM) 10K type strain sequencing project: providing services to taxonomists for standard genome sequencing and annotation.</title>
        <authorList>
            <consortium name="The Broad Institute Genomics Platform"/>
            <consortium name="The Broad Institute Genome Sequencing Center for Infectious Disease"/>
            <person name="Wu L."/>
            <person name="Ma J."/>
        </authorList>
    </citation>
    <scope>NUCLEOTIDE SEQUENCE [LARGE SCALE GENOMIC DNA]</scope>
    <source>
        <strain evidence="6">KCTC 52094</strain>
    </source>
</reference>